<dbReference type="PANTHER" id="PTHR43545:SF6">
    <property type="entry name" value="FORMATE DEHYDROGENASE, NITRATE-INDUCIBLE, IRON-SULFUR SUBUNIT"/>
    <property type="match status" value="1"/>
</dbReference>
<evidence type="ECO:0000256" key="6">
    <source>
        <dbReference type="ARBA" id="ARBA00023014"/>
    </source>
</evidence>
<proteinExistence type="predicted"/>
<dbReference type="PANTHER" id="PTHR43545">
    <property type="entry name" value="FORMATE DEHYDROGENASE, NITRATE-INDUCIBLE, IRON-SULFUR SUBUNIT"/>
    <property type="match status" value="1"/>
</dbReference>
<evidence type="ECO:0000256" key="3">
    <source>
        <dbReference type="ARBA" id="ARBA00022723"/>
    </source>
</evidence>
<dbReference type="InterPro" id="IPR017896">
    <property type="entry name" value="4Fe4S_Fe-S-bd"/>
</dbReference>
<protein>
    <submittedName>
        <fullName evidence="9">Molybdopterin oxidoreductase, iron sulfur subunit</fullName>
    </submittedName>
</protein>
<evidence type="ECO:0000256" key="5">
    <source>
        <dbReference type="ARBA" id="ARBA00023004"/>
    </source>
</evidence>
<dbReference type="AlphaFoldDB" id="A0A3B0TMX0"/>
<dbReference type="Gene3D" id="3.30.70.20">
    <property type="match status" value="2"/>
</dbReference>
<evidence type="ECO:0000259" key="8">
    <source>
        <dbReference type="PROSITE" id="PS51379"/>
    </source>
</evidence>
<evidence type="ECO:0000256" key="7">
    <source>
        <dbReference type="SAM" id="Phobius"/>
    </source>
</evidence>
<accession>A0A3B0TMX0</accession>
<dbReference type="SUPFAM" id="SSF54862">
    <property type="entry name" value="4Fe-4S ferredoxins"/>
    <property type="match status" value="1"/>
</dbReference>
<dbReference type="GO" id="GO:0046872">
    <property type="term" value="F:metal ion binding"/>
    <property type="evidence" value="ECO:0007669"/>
    <property type="project" value="UniProtKB-KW"/>
</dbReference>
<dbReference type="Pfam" id="PF13247">
    <property type="entry name" value="Fer4_11"/>
    <property type="match status" value="1"/>
</dbReference>
<evidence type="ECO:0000256" key="1">
    <source>
        <dbReference type="ARBA" id="ARBA00004196"/>
    </source>
</evidence>
<evidence type="ECO:0000313" key="9">
    <source>
        <dbReference type="EMBL" id="VAW19298.1"/>
    </source>
</evidence>
<dbReference type="GO" id="GO:0019645">
    <property type="term" value="P:anaerobic electron transport chain"/>
    <property type="evidence" value="ECO:0007669"/>
    <property type="project" value="InterPro"/>
</dbReference>
<feature type="transmembrane region" description="Helical" evidence="7">
    <location>
        <begin position="253"/>
        <end position="270"/>
    </location>
</feature>
<sequence length="552" mass="61582">MDENNLLVHQYIEKQAILSAIETFSQKHDEDVFEKDQKKYQELLPSRAPGKGQQYAFEVALDKCTGCKACVTGCHNENGLEEDETWRSVGLVQGGTNGNSAIQHITSACHHCVEPACMSGCPTKAYVKDDDTGIVKHLDDQCFGCQYCILKCPYDVPKYNKKKGIVHKCDMCVGRLEVGQAPACVRACPNGAIKIRLVDLAEVKKNAKEYVDVPDSPDSNYTFPTTKYTSSQKIPENMGSVDYFSIKPEHSHLPLVFMLVLTQLSVGAYLAEGFLQKFIDSSLAATLLPFHALVALVVGFVALNSSVFHLGRPLYAFRAILGFKTSWLSREIIAFGIFAFLSTLYAAVVWFSPLSILMGAFGEEILPVLVFGFGVIGILCSVFVYKDTKRPFWDHPATTVKYFLTMIILGFATILLSSMIYAYFNSDIHLSYLMLSFGNTFCLVHGVMVSIKLFFEGAVFVHLNDKEMTPFKKTALLMTGPLRKTTIWRFVCGFIGGIFMPFLLMQNNTQVSDFTLIFIASFVFLFSLVGEFLERYLFFRAVVPLKMPGGNL</sequence>
<dbReference type="InterPro" id="IPR017900">
    <property type="entry name" value="4Fe4S_Fe_S_CS"/>
</dbReference>
<feature type="transmembrane region" description="Helical" evidence="7">
    <location>
        <begin position="486"/>
        <end position="504"/>
    </location>
</feature>
<keyword evidence="7" id="KW-0472">Membrane</keyword>
<name>A0A3B0TMX0_9ZZZZ</name>
<dbReference type="InterPro" id="IPR051555">
    <property type="entry name" value="FDH_Electron_Transfer_Unit"/>
</dbReference>
<feature type="transmembrane region" description="Helical" evidence="7">
    <location>
        <begin position="365"/>
        <end position="385"/>
    </location>
</feature>
<organism evidence="9">
    <name type="scientific">hydrothermal vent metagenome</name>
    <dbReference type="NCBI Taxonomy" id="652676"/>
    <lineage>
        <taxon>unclassified sequences</taxon>
        <taxon>metagenomes</taxon>
        <taxon>ecological metagenomes</taxon>
    </lineage>
</organism>
<keyword evidence="7" id="KW-1133">Transmembrane helix</keyword>
<dbReference type="CDD" id="cd16371">
    <property type="entry name" value="DMSOR_beta_like"/>
    <property type="match status" value="1"/>
</dbReference>
<comment type="subcellular location">
    <subcellularLocation>
        <location evidence="1">Cell envelope</location>
    </subcellularLocation>
</comment>
<feature type="domain" description="4Fe-4S ferredoxin-type" evidence="8">
    <location>
        <begin position="133"/>
        <end position="162"/>
    </location>
</feature>
<dbReference type="InterPro" id="IPR007059">
    <property type="entry name" value="DmsC"/>
</dbReference>
<feature type="transmembrane region" description="Helical" evidence="7">
    <location>
        <begin position="406"/>
        <end position="424"/>
    </location>
</feature>
<keyword evidence="3" id="KW-0479">Metal-binding</keyword>
<evidence type="ECO:0000256" key="2">
    <source>
        <dbReference type="ARBA" id="ARBA00022485"/>
    </source>
</evidence>
<gene>
    <name evidence="9" type="ORF">MNBD_BACTEROID05-1000</name>
</gene>
<keyword evidence="7" id="KW-0812">Transmembrane</keyword>
<dbReference type="GO" id="GO:0016020">
    <property type="term" value="C:membrane"/>
    <property type="evidence" value="ECO:0007669"/>
    <property type="project" value="InterPro"/>
</dbReference>
<feature type="transmembrane region" description="Helical" evidence="7">
    <location>
        <begin position="332"/>
        <end position="353"/>
    </location>
</feature>
<feature type="transmembrane region" description="Helical" evidence="7">
    <location>
        <begin position="516"/>
        <end position="538"/>
    </location>
</feature>
<keyword evidence="6" id="KW-0411">Iron-sulfur</keyword>
<dbReference type="EMBL" id="UOEN01000462">
    <property type="protein sequence ID" value="VAW19298.1"/>
    <property type="molecule type" value="Genomic_DNA"/>
</dbReference>
<dbReference type="PROSITE" id="PS00198">
    <property type="entry name" value="4FE4S_FER_1"/>
    <property type="match status" value="1"/>
</dbReference>
<feature type="domain" description="4Fe-4S ferredoxin-type" evidence="8">
    <location>
        <begin position="100"/>
        <end position="131"/>
    </location>
</feature>
<keyword evidence="2" id="KW-0004">4Fe-4S</keyword>
<keyword evidence="5" id="KW-0408">Iron</keyword>
<dbReference type="PROSITE" id="PS51379">
    <property type="entry name" value="4FE4S_FER_2"/>
    <property type="match status" value="3"/>
</dbReference>
<feature type="transmembrane region" description="Helical" evidence="7">
    <location>
        <begin position="444"/>
        <end position="465"/>
    </location>
</feature>
<evidence type="ECO:0000256" key="4">
    <source>
        <dbReference type="ARBA" id="ARBA00022737"/>
    </source>
</evidence>
<dbReference type="GO" id="GO:0030313">
    <property type="term" value="C:cell envelope"/>
    <property type="evidence" value="ECO:0007669"/>
    <property type="project" value="UniProtKB-SubCell"/>
</dbReference>
<feature type="domain" description="4Fe-4S ferredoxin-type" evidence="8">
    <location>
        <begin position="55"/>
        <end position="85"/>
    </location>
</feature>
<reference evidence="9" key="1">
    <citation type="submission" date="2018-06" db="EMBL/GenBank/DDBJ databases">
        <authorList>
            <person name="Zhirakovskaya E."/>
        </authorList>
    </citation>
    <scope>NUCLEOTIDE SEQUENCE</scope>
</reference>
<feature type="transmembrane region" description="Helical" evidence="7">
    <location>
        <begin position="290"/>
        <end position="311"/>
    </location>
</feature>
<keyword evidence="4" id="KW-0677">Repeat</keyword>
<dbReference type="GO" id="GO:0051539">
    <property type="term" value="F:4 iron, 4 sulfur cluster binding"/>
    <property type="evidence" value="ECO:0007669"/>
    <property type="project" value="UniProtKB-KW"/>
</dbReference>
<dbReference type="Pfam" id="PF04976">
    <property type="entry name" value="DmsC"/>
    <property type="match status" value="1"/>
</dbReference>